<dbReference type="Proteomes" id="UP000765509">
    <property type="component" value="Unassembled WGS sequence"/>
</dbReference>
<dbReference type="OrthoDB" id="3250101at2759"/>
<evidence type="ECO:0008006" key="3">
    <source>
        <dbReference type="Google" id="ProtNLM"/>
    </source>
</evidence>
<organism evidence="1 2">
    <name type="scientific">Austropuccinia psidii MF-1</name>
    <dbReference type="NCBI Taxonomy" id="1389203"/>
    <lineage>
        <taxon>Eukaryota</taxon>
        <taxon>Fungi</taxon>
        <taxon>Dikarya</taxon>
        <taxon>Basidiomycota</taxon>
        <taxon>Pucciniomycotina</taxon>
        <taxon>Pucciniomycetes</taxon>
        <taxon>Pucciniales</taxon>
        <taxon>Sphaerophragmiaceae</taxon>
        <taxon>Austropuccinia</taxon>
    </lineage>
</organism>
<dbReference type="SUPFAM" id="SSF56672">
    <property type="entry name" value="DNA/RNA polymerases"/>
    <property type="match status" value="1"/>
</dbReference>
<reference evidence="1" key="1">
    <citation type="submission" date="2021-03" db="EMBL/GenBank/DDBJ databases">
        <title>Draft genome sequence of rust myrtle Austropuccinia psidii MF-1, a brazilian biotype.</title>
        <authorList>
            <person name="Quecine M.C."/>
            <person name="Pachon D.M.R."/>
            <person name="Bonatelli M.L."/>
            <person name="Correr F.H."/>
            <person name="Franceschini L.M."/>
            <person name="Leite T.F."/>
            <person name="Margarido G.R.A."/>
            <person name="Almeida C.A."/>
            <person name="Ferrarezi J.A."/>
            <person name="Labate C.A."/>
        </authorList>
    </citation>
    <scope>NUCLEOTIDE SEQUENCE</scope>
    <source>
        <strain evidence="1">MF-1</strain>
    </source>
</reference>
<keyword evidence="2" id="KW-1185">Reference proteome</keyword>
<proteinExistence type="predicted"/>
<accession>A0A9Q3JSW8</accession>
<dbReference type="AlphaFoldDB" id="A0A9Q3JSW8"/>
<evidence type="ECO:0000313" key="2">
    <source>
        <dbReference type="Proteomes" id="UP000765509"/>
    </source>
</evidence>
<sequence>MVVNKEEKVNLDTGEYCTCVGKGYLETIVPHWEGKPIPIQGLKFSSASESMKPLRVIDLTLIFPHPSQCIRLKVEFVVMDFRLLRTVGHNEQVEVTTPFIITWHNGKSKMVGDFRALSTYTISDRYPIPRIHETLTQSSQVNFITAMDALKGFHQNVLTDSSKRLLRIIFYCGIV</sequence>
<protein>
    <recommendedName>
        <fullName evidence="3">Reverse transcriptase domain-containing protein</fullName>
    </recommendedName>
</protein>
<comment type="caution">
    <text evidence="1">The sequence shown here is derived from an EMBL/GenBank/DDBJ whole genome shotgun (WGS) entry which is preliminary data.</text>
</comment>
<name>A0A9Q3JSW8_9BASI</name>
<evidence type="ECO:0000313" key="1">
    <source>
        <dbReference type="EMBL" id="MBW0567491.1"/>
    </source>
</evidence>
<dbReference type="Gene3D" id="3.30.70.270">
    <property type="match status" value="1"/>
</dbReference>
<gene>
    <name evidence="1" type="ORF">O181_107206</name>
</gene>
<dbReference type="InterPro" id="IPR043128">
    <property type="entry name" value="Rev_trsase/Diguanyl_cyclase"/>
</dbReference>
<dbReference type="Gene3D" id="3.10.10.10">
    <property type="entry name" value="HIV Type 1 Reverse Transcriptase, subunit A, domain 1"/>
    <property type="match status" value="1"/>
</dbReference>
<dbReference type="InterPro" id="IPR043502">
    <property type="entry name" value="DNA/RNA_pol_sf"/>
</dbReference>
<dbReference type="EMBL" id="AVOT02080963">
    <property type="protein sequence ID" value="MBW0567491.1"/>
    <property type="molecule type" value="Genomic_DNA"/>
</dbReference>